<dbReference type="Gene3D" id="3.30.70.1560">
    <property type="entry name" value="Alpha-L RNA-binding motif"/>
    <property type="match status" value="1"/>
</dbReference>
<evidence type="ECO:0000256" key="1">
    <source>
        <dbReference type="ARBA" id="ARBA00008348"/>
    </source>
</evidence>
<dbReference type="InterPro" id="IPR018496">
    <property type="entry name" value="PsdUridine_synth_RsuA/RluB_CS"/>
</dbReference>
<dbReference type="Pfam" id="PF00849">
    <property type="entry name" value="PseudoU_synth_2"/>
    <property type="match status" value="1"/>
</dbReference>
<dbReference type="GO" id="GO:0003723">
    <property type="term" value="F:RNA binding"/>
    <property type="evidence" value="ECO:0007669"/>
    <property type="project" value="UniProtKB-KW"/>
</dbReference>
<dbReference type="PROSITE" id="PS01149">
    <property type="entry name" value="PSI_RSU"/>
    <property type="match status" value="1"/>
</dbReference>
<evidence type="ECO:0000256" key="2">
    <source>
        <dbReference type="ARBA" id="ARBA00023235"/>
    </source>
</evidence>
<dbReference type="InterPro" id="IPR020094">
    <property type="entry name" value="TruA/RsuA/RluB/E/F_N"/>
</dbReference>
<dbReference type="EMBL" id="CP033058">
    <property type="protein sequence ID" value="AZZ65496.1"/>
    <property type="molecule type" value="Genomic_DNA"/>
</dbReference>
<sequence>MEIKIKIQKAISDYGYCSRREAEKLIEQKRVFANNILAKIGQRVSLEDEIKIDNEIINNKDKKFYILLNKPKNTICTLKDPQGRKTIYEWINIDKYCYSIGRLDYNTTGVIIITNDGDFANLLAHPSSNIEREYIATLEKPLSEKDLNFLNSNFVKLNGVFSKQKVTKINDLEYSIKLFEGRNHHVKNLFLLVNNFVKKLHRKKYGHISDFGMKIGEYRTLSLVELNQFKKITKNK</sequence>
<dbReference type="PANTHER" id="PTHR47683:SF2">
    <property type="entry name" value="RNA-BINDING S4 DOMAIN-CONTAINING PROTEIN"/>
    <property type="match status" value="1"/>
</dbReference>
<dbReference type="SMART" id="SM00363">
    <property type="entry name" value="S4"/>
    <property type="match status" value="1"/>
</dbReference>
<dbReference type="NCBIfam" id="TIGR00093">
    <property type="entry name" value="pseudouridine synthase"/>
    <property type="match status" value="1"/>
</dbReference>
<proteinExistence type="inferred from homology"/>
<dbReference type="Pfam" id="PF01479">
    <property type="entry name" value="S4"/>
    <property type="match status" value="1"/>
</dbReference>
<dbReference type="InterPro" id="IPR002942">
    <property type="entry name" value="S4_RNA-bd"/>
</dbReference>
<dbReference type="PANTHER" id="PTHR47683">
    <property type="entry name" value="PSEUDOURIDINE SYNTHASE FAMILY PROTEIN-RELATED"/>
    <property type="match status" value="1"/>
</dbReference>
<dbReference type="GO" id="GO:0000455">
    <property type="term" value="P:enzyme-directed rRNA pseudouridine synthesis"/>
    <property type="evidence" value="ECO:0007669"/>
    <property type="project" value="UniProtKB-ARBA"/>
</dbReference>
<comment type="similarity">
    <text evidence="1 4">Belongs to the pseudouridine synthase RsuA family.</text>
</comment>
<evidence type="ECO:0000256" key="3">
    <source>
        <dbReference type="PROSITE-ProRule" id="PRU00182"/>
    </source>
</evidence>
<dbReference type="InterPro" id="IPR050343">
    <property type="entry name" value="RsuA_PseudoU_synthase"/>
</dbReference>
<evidence type="ECO:0000259" key="5">
    <source>
        <dbReference type="SMART" id="SM00363"/>
    </source>
</evidence>
<dbReference type="PROSITE" id="PS50889">
    <property type="entry name" value="S4"/>
    <property type="match status" value="1"/>
</dbReference>
<dbReference type="AlphaFoldDB" id="A0A3T0TU56"/>
<dbReference type="SUPFAM" id="SSF55120">
    <property type="entry name" value="Pseudouridine synthase"/>
    <property type="match status" value="1"/>
</dbReference>
<dbReference type="Proteomes" id="UP000256585">
    <property type="component" value="Chromosome"/>
</dbReference>
<accession>A0A3T0TU56</accession>
<dbReference type="CDD" id="cd02870">
    <property type="entry name" value="PseudoU_synth_RsuA_like"/>
    <property type="match status" value="1"/>
</dbReference>
<dbReference type="InterPro" id="IPR042092">
    <property type="entry name" value="PsdUridine_s_RsuA/RluB/E/F_cat"/>
</dbReference>
<evidence type="ECO:0000313" key="6">
    <source>
        <dbReference type="EMBL" id="AZZ65496.1"/>
    </source>
</evidence>
<gene>
    <name evidence="6" type="ORF">DMC14_001690</name>
</gene>
<dbReference type="InterPro" id="IPR000748">
    <property type="entry name" value="PsdUridine_synth_RsuA/RluB/E/F"/>
</dbReference>
<dbReference type="InterPro" id="IPR006145">
    <property type="entry name" value="PsdUridine_synth_RsuA/RluA"/>
</dbReference>
<keyword evidence="2 4" id="KW-0413">Isomerase</keyword>
<dbReference type="RefSeq" id="WP_116171674.1">
    <property type="nucleotide sequence ID" value="NZ_CP033058.2"/>
</dbReference>
<dbReference type="InterPro" id="IPR036986">
    <property type="entry name" value="S4_RNA-bd_sf"/>
</dbReference>
<dbReference type="CDD" id="cd00165">
    <property type="entry name" value="S4"/>
    <property type="match status" value="1"/>
</dbReference>
<dbReference type="OrthoDB" id="9807213at2"/>
<reference evidence="6" key="1">
    <citation type="submission" date="2019-03" db="EMBL/GenBank/DDBJ databases">
        <title>Draft Sequence and Annotation of the Mycoplasma phocicerebrale Strain 1049T Genome.</title>
        <authorList>
            <person name="Frasca S.Jr."/>
            <person name="Kutish G.F."/>
            <person name="Castellanos Gell J."/>
            <person name="Michaels D.L."/>
            <person name="Brown D.R."/>
        </authorList>
    </citation>
    <scope>NUCLEOTIDE SEQUENCE</scope>
    <source>
        <strain evidence="6">1049</strain>
    </source>
</reference>
<keyword evidence="3" id="KW-0694">RNA-binding</keyword>
<dbReference type="InterPro" id="IPR020103">
    <property type="entry name" value="PsdUridine_synth_cat_dom_sf"/>
</dbReference>
<evidence type="ECO:0000256" key="4">
    <source>
        <dbReference type="RuleBase" id="RU003887"/>
    </source>
</evidence>
<dbReference type="Gene3D" id="3.10.290.10">
    <property type="entry name" value="RNA-binding S4 domain"/>
    <property type="match status" value="1"/>
</dbReference>
<name>A0A3T0TU56_9BACT</name>
<dbReference type="EC" id="5.4.99.-" evidence="4"/>
<dbReference type="KEGG" id="mphc:DMC14_001690"/>
<evidence type="ECO:0000313" key="7">
    <source>
        <dbReference type="Proteomes" id="UP000256585"/>
    </source>
</evidence>
<feature type="domain" description="RNA-binding S4" evidence="5">
    <location>
        <begin position="5"/>
        <end position="61"/>
    </location>
</feature>
<dbReference type="SUPFAM" id="SSF55174">
    <property type="entry name" value="Alpha-L RNA-binding motif"/>
    <property type="match status" value="1"/>
</dbReference>
<dbReference type="Gene3D" id="3.30.70.580">
    <property type="entry name" value="Pseudouridine synthase I, catalytic domain, N-terminal subdomain"/>
    <property type="match status" value="1"/>
</dbReference>
<keyword evidence="7" id="KW-1185">Reference proteome</keyword>
<dbReference type="GO" id="GO:0120159">
    <property type="term" value="F:rRNA pseudouridine synthase activity"/>
    <property type="evidence" value="ECO:0007669"/>
    <property type="project" value="UniProtKB-ARBA"/>
</dbReference>
<organism evidence="6 7">
    <name type="scientific">Metamycoplasma phocicerebrale</name>
    <dbReference type="NCBI Taxonomy" id="142649"/>
    <lineage>
        <taxon>Bacteria</taxon>
        <taxon>Bacillati</taxon>
        <taxon>Mycoplasmatota</taxon>
        <taxon>Mycoplasmoidales</taxon>
        <taxon>Metamycoplasmataceae</taxon>
        <taxon>Metamycoplasma</taxon>
    </lineage>
</organism>
<protein>
    <recommendedName>
        <fullName evidence="4">Pseudouridine synthase</fullName>
        <ecNumber evidence="4">5.4.99.-</ecNumber>
    </recommendedName>
</protein>